<feature type="region of interest" description="Disordered" evidence="5">
    <location>
        <begin position="483"/>
        <end position="525"/>
    </location>
</feature>
<keyword evidence="4" id="KW-0539">Nucleus</keyword>
<evidence type="ECO:0000259" key="6">
    <source>
        <dbReference type="SMART" id="SM00906"/>
    </source>
</evidence>
<dbReference type="AlphaFoldDB" id="A0A0V1Q301"/>
<sequence length="639" mass="73748">MEDQSIWHESGVYIEDRSRPYLSANKAYKNNSFKSEFHIRNRKTYDLLLSLDAFTLSTREYPLSNSEIRELIELYFYKINSLFPIVKEKRFWKEFDANEAPTIIVYVIVLVILRDKLAEPILKNMFARNREVDIAGNSFSDDLINFITDLEYKIRQVTLVLPQLGDIDKITLLVELLLLSFHYGFDRLGNEQSSHDLTDAINLAVSSGIHMKSPHNKKAYKEDIEYTTNLWWCCYVFDRFNALTNSRCIFIKQEDFNIDLPYNNINLLKLVQLARSFENMTIAIFQPFGNNNSLNNNGKRDKLFNVDEFQRLEFEFCEKEKLAGSLFSDVKGLVANGKIVNTDASVEAYTTSCIHFLTRLMNNIIILISQKVKYDNNLIPNSIPEAVTLEASKNILRYVMQTKDETSLNIPLIPWCITLGMAVSLKKKAKYLLKTGNKYSDDDDCEFDLHNYITVLDQYSTKWWVLDEISKLTKDFVEKLNTSSTLNKRQSDGEGSENKRFKSGKQSNGVVNHPNIMDSSRSQTSANVSNYLTSNTTADYSTRASNMRPNPIPSILNMLNESREENIFTPFEFNNNTPSSNYIANNSENNNVISHVKQVNTPPFSDQYHDFLESMHIDLFDNDFLKDFPNIVNQVMDGE</sequence>
<dbReference type="Pfam" id="PF04082">
    <property type="entry name" value="Fungal_trans"/>
    <property type="match status" value="1"/>
</dbReference>
<feature type="domain" description="Xylanolytic transcriptional activator regulatory" evidence="6">
    <location>
        <begin position="193"/>
        <end position="267"/>
    </location>
</feature>
<dbReference type="CDD" id="cd12148">
    <property type="entry name" value="fungal_TF_MHR"/>
    <property type="match status" value="1"/>
</dbReference>
<comment type="caution">
    <text evidence="7">The sequence shown here is derived from an EMBL/GenBank/DDBJ whole genome shotgun (WGS) entry which is preliminary data.</text>
</comment>
<gene>
    <name evidence="7" type="ORF">AC631_01431</name>
</gene>
<organism evidence="7 8">
    <name type="scientific">Debaryomyces fabryi</name>
    <dbReference type="NCBI Taxonomy" id="58627"/>
    <lineage>
        <taxon>Eukaryota</taxon>
        <taxon>Fungi</taxon>
        <taxon>Dikarya</taxon>
        <taxon>Ascomycota</taxon>
        <taxon>Saccharomycotina</taxon>
        <taxon>Pichiomycetes</taxon>
        <taxon>Debaryomycetaceae</taxon>
        <taxon>Debaryomyces</taxon>
    </lineage>
</organism>
<keyword evidence="3" id="KW-0238">DNA-binding</keyword>
<accession>A0A0V1Q301</accession>
<dbReference type="GeneID" id="26838440"/>
<protein>
    <recommendedName>
        <fullName evidence="6">Xylanolytic transcriptional activator regulatory domain-containing protein</fullName>
    </recommendedName>
</protein>
<dbReference type="GO" id="GO:0003677">
    <property type="term" value="F:DNA binding"/>
    <property type="evidence" value="ECO:0007669"/>
    <property type="project" value="UniProtKB-KW"/>
</dbReference>
<dbReference type="InterPro" id="IPR007219">
    <property type="entry name" value="XnlR_reg_dom"/>
</dbReference>
<keyword evidence="8" id="KW-1185">Reference proteome</keyword>
<dbReference type="GO" id="GO:0003700">
    <property type="term" value="F:DNA-binding transcription factor activity"/>
    <property type="evidence" value="ECO:0007669"/>
    <property type="project" value="InterPro"/>
</dbReference>
<proteinExistence type="predicted"/>
<evidence type="ECO:0000256" key="3">
    <source>
        <dbReference type="ARBA" id="ARBA00023125"/>
    </source>
</evidence>
<dbReference type="Proteomes" id="UP000054251">
    <property type="component" value="Unassembled WGS sequence"/>
</dbReference>
<dbReference type="GO" id="GO:0008270">
    <property type="term" value="F:zinc ion binding"/>
    <property type="evidence" value="ECO:0007669"/>
    <property type="project" value="InterPro"/>
</dbReference>
<name>A0A0V1Q301_9ASCO</name>
<dbReference type="SMART" id="SM00906">
    <property type="entry name" value="Fungal_trans"/>
    <property type="match status" value="1"/>
</dbReference>
<dbReference type="InterPro" id="IPR050987">
    <property type="entry name" value="AtrR-like"/>
</dbReference>
<evidence type="ECO:0000313" key="7">
    <source>
        <dbReference type="EMBL" id="KSA02834.1"/>
    </source>
</evidence>
<dbReference type="RefSeq" id="XP_015468936.1">
    <property type="nucleotide sequence ID" value="XM_015610261.1"/>
</dbReference>
<feature type="compositionally biased region" description="Basic and acidic residues" evidence="5">
    <location>
        <begin position="489"/>
        <end position="500"/>
    </location>
</feature>
<dbReference type="OrthoDB" id="10031947at2759"/>
<evidence type="ECO:0000256" key="1">
    <source>
        <dbReference type="ARBA" id="ARBA00004123"/>
    </source>
</evidence>
<evidence type="ECO:0000313" key="8">
    <source>
        <dbReference type="Proteomes" id="UP000054251"/>
    </source>
</evidence>
<keyword evidence="2" id="KW-0479">Metal-binding</keyword>
<comment type="subcellular location">
    <subcellularLocation>
        <location evidence="1">Nucleus</location>
    </subcellularLocation>
</comment>
<reference evidence="7 8" key="1">
    <citation type="submission" date="2015-11" db="EMBL/GenBank/DDBJ databases">
        <title>The genome of Debaryomyces fabryi.</title>
        <authorList>
            <person name="Tafer H."/>
            <person name="Lopandic K."/>
        </authorList>
    </citation>
    <scope>NUCLEOTIDE SEQUENCE [LARGE SCALE GENOMIC DNA]</scope>
    <source>
        <strain evidence="7 8">CBS 789</strain>
    </source>
</reference>
<dbReference type="PANTHER" id="PTHR46910">
    <property type="entry name" value="TRANSCRIPTION FACTOR PDR1"/>
    <property type="match status" value="1"/>
</dbReference>
<dbReference type="GO" id="GO:0006351">
    <property type="term" value="P:DNA-templated transcription"/>
    <property type="evidence" value="ECO:0007669"/>
    <property type="project" value="InterPro"/>
</dbReference>
<dbReference type="GO" id="GO:0005634">
    <property type="term" value="C:nucleus"/>
    <property type="evidence" value="ECO:0007669"/>
    <property type="project" value="UniProtKB-SubCell"/>
</dbReference>
<evidence type="ECO:0000256" key="2">
    <source>
        <dbReference type="ARBA" id="ARBA00022723"/>
    </source>
</evidence>
<evidence type="ECO:0000256" key="5">
    <source>
        <dbReference type="SAM" id="MobiDB-lite"/>
    </source>
</evidence>
<evidence type="ECO:0000256" key="4">
    <source>
        <dbReference type="ARBA" id="ARBA00023242"/>
    </source>
</evidence>
<dbReference type="PANTHER" id="PTHR46910:SF3">
    <property type="entry name" value="HALOTOLERANCE PROTEIN 9-RELATED"/>
    <property type="match status" value="1"/>
</dbReference>
<dbReference type="EMBL" id="LMYN01000019">
    <property type="protein sequence ID" value="KSA02834.1"/>
    <property type="molecule type" value="Genomic_DNA"/>
</dbReference>